<proteinExistence type="predicted"/>
<dbReference type="Proteomes" id="UP000276133">
    <property type="component" value="Unassembled WGS sequence"/>
</dbReference>
<keyword evidence="2" id="KW-1185">Reference proteome</keyword>
<evidence type="ECO:0000313" key="2">
    <source>
        <dbReference type="Proteomes" id="UP000276133"/>
    </source>
</evidence>
<gene>
    <name evidence="1" type="ORF">BpHYR1_030355</name>
</gene>
<sequence>MVKWNSSQRTTDQADPAINRNRVYKQKKRLNSAREYFMKSKEDCSKEINSVFKLIASIQ</sequence>
<dbReference type="EMBL" id="REGN01003753">
    <property type="protein sequence ID" value="RNA20964.1"/>
    <property type="molecule type" value="Genomic_DNA"/>
</dbReference>
<comment type="caution">
    <text evidence="1">The sequence shown here is derived from an EMBL/GenBank/DDBJ whole genome shotgun (WGS) entry which is preliminary data.</text>
</comment>
<organism evidence="1 2">
    <name type="scientific">Brachionus plicatilis</name>
    <name type="common">Marine rotifer</name>
    <name type="synonym">Brachionus muelleri</name>
    <dbReference type="NCBI Taxonomy" id="10195"/>
    <lineage>
        <taxon>Eukaryota</taxon>
        <taxon>Metazoa</taxon>
        <taxon>Spiralia</taxon>
        <taxon>Gnathifera</taxon>
        <taxon>Rotifera</taxon>
        <taxon>Eurotatoria</taxon>
        <taxon>Monogononta</taxon>
        <taxon>Pseudotrocha</taxon>
        <taxon>Ploima</taxon>
        <taxon>Brachionidae</taxon>
        <taxon>Brachionus</taxon>
    </lineage>
</organism>
<protein>
    <submittedName>
        <fullName evidence="1">Uncharacterized protein</fullName>
    </submittedName>
</protein>
<dbReference type="AlphaFoldDB" id="A0A3M7RC37"/>
<evidence type="ECO:0000313" key="1">
    <source>
        <dbReference type="EMBL" id="RNA20964.1"/>
    </source>
</evidence>
<name>A0A3M7RC37_BRAPC</name>
<reference evidence="1 2" key="1">
    <citation type="journal article" date="2018" name="Sci. Rep.">
        <title>Genomic signatures of local adaptation to the degree of environmental predictability in rotifers.</title>
        <authorList>
            <person name="Franch-Gras L."/>
            <person name="Hahn C."/>
            <person name="Garcia-Roger E.M."/>
            <person name="Carmona M.J."/>
            <person name="Serra M."/>
            <person name="Gomez A."/>
        </authorList>
    </citation>
    <scope>NUCLEOTIDE SEQUENCE [LARGE SCALE GENOMIC DNA]</scope>
    <source>
        <strain evidence="1">HYR1</strain>
    </source>
</reference>
<accession>A0A3M7RC37</accession>